<keyword evidence="6" id="KW-1185">Reference proteome</keyword>
<evidence type="ECO:0000313" key="7">
    <source>
        <dbReference type="RefSeq" id="XP_026688747.1"/>
    </source>
</evidence>
<evidence type="ECO:0000256" key="3">
    <source>
        <dbReference type="ARBA" id="ARBA00022989"/>
    </source>
</evidence>
<dbReference type="KEGG" id="dci:113473235"/>
<keyword evidence="5" id="KW-0813">Transport</keyword>
<dbReference type="GO" id="GO:0015267">
    <property type="term" value="F:channel activity"/>
    <property type="evidence" value="ECO:0007669"/>
    <property type="project" value="InterPro"/>
</dbReference>
<gene>
    <name evidence="7" type="primary">LOC113473235</name>
</gene>
<keyword evidence="4" id="KW-0472">Membrane</keyword>
<organism evidence="6 7">
    <name type="scientific">Diaphorina citri</name>
    <name type="common">Asian citrus psyllid</name>
    <dbReference type="NCBI Taxonomy" id="121845"/>
    <lineage>
        <taxon>Eukaryota</taxon>
        <taxon>Metazoa</taxon>
        <taxon>Ecdysozoa</taxon>
        <taxon>Arthropoda</taxon>
        <taxon>Hexapoda</taxon>
        <taxon>Insecta</taxon>
        <taxon>Pterygota</taxon>
        <taxon>Neoptera</taxon>
        <taxon>Paraneoptera</taxon>
        <taxon>Hemiptera</taxon>
        <taxon>Sternorrhyncha</taxon>
        <taxon>Psylloidea</taxon>
        <taxon>Psyllidae</taxon>
        <taxon>Diaphorininae</taxon>
        <taxon>Diaphorina</taxon>
    </lineage>
</organism>
<evidence type="ECO:0000256" key="2">
    <source>
        <dbReference type="ARBA" id="ARBA00022692"/>
    </source>
</evidence>
<protein>
    <submittedName>
        <fullName evidence="7">Aquaporin AQPAe.a-like</fullName>
    </submittedName>
</protein>
<dbReference type="GO" id="GO:0005886">
    <property type="term" value="C:plasma membrane"/>
    <property type="evidence" value="ECO:0007669"/>
    <property type="project" value="TreeGrafter"/>
</dbReference>
<evidence type="ECO:0000256" key="5">
    <source>
        <dbReference type="RuleBase" id="RU000477"/>
    </source>
</evidence>
<sequence length="87" mass="9576">HESLSDFQAFAVEFLSTSLLIFTCCGVWDHRNAHQGDSNPIKFALVIILCSATVGPYTGASMNAARSIAPAFINNIWTKQWVSSLTW</sequence>
<dbReference type="InterPro" id="IPR023271">
    <property type="entry name" value="Aquaporin-like"/>
</dbReference>
<dbReference type="InterPro" id="IPR000425">
    <property type="entry name" value="MIP"/>
</dbReference>
<name>A0A3Q0JKA2_DIACI</name>
<dbReference type="PRINTS" id="PR00783">
    <property type="entry name" value="MINTRINSICP"/>
</dbReference>
<keyword evidence="3" id="KW-1133">Transmembrane helix</keyword>
<comment type="subcellular location">
    <subcellularLocation>
        <location evidence="1">Membrane</location>
        <topology evidence="1">Multi-pass membrane protein</topology>
    </subcellularLocation>
</comment>
<reference evidence="7" key="1">
    <citation type="submission" date="2025-08" db="UniProtKB">
        <authorList>
            <consortium name="RefSeq"/>
        </authorList>
    </citation>
    <scope>IDENTIFICATION</scope>
</reference>
<dbReference type="SUPFAM" id="SSF81338">
    <property type="entry name" value="Aquaporin-like"/>
    <property type="match status" value="1"/>
</dbReference>
<dbReference type="RefSeq" id="XP_026688747.1">
    <property type="nucleotide sequence ID" value="XM_026832946.1"/>
</dbReference>
<accession>A0A3Q0JKA2</accession>
<dbReference type="Pfam" id="PF00230">
    <property type="entry name" value="MIP"/>
    <property type="match status" value="1"/>
</dbReference>
<feature type="non-terminal residue" evidence="7">
    <location>
        <position position="1"/>
    </location>
</feature>
<dbReference type="GeneID" id="113473235"/>
<proteinExistence type="inferred from homology"/>
<dbReference type="PaxDb" id="121845-A0A3Q0JKA2"/>
<dbReference type="PANTHER" id="PTHR19139:SF270">
    <property type="entry name" value="ENTOMOGLYCEROPORIN 1-RELATED"/>
    <property type="match status" value="1"/>
</dbReference>
<dbReference type="InterPro" id="IPR034294">
    <property type="entry name" value="Aquaporin_transptr"/>
</dbReference>
<evidence type="ECO:0000313" key="6">
    <source>
        <dbReference type="Proteomes" id="UP000079169"/>
    </source>
</evidence>
<dbReference type="Gene3D" id="1.20.1080.10">
    <property type="entry name" value="Glycerol uptake facilitator protein"/>
    <property type="match status" value="1"/>
</dbReference>
<dbReference type="STRING" id="121845.A0A3Q0JKA2"/>
<keyword evidence="2 5" id="KW-0812">Transmembrane</keyword>
<dbReference type="Proteomes" id="UP000079169">
    <property type="component" value="Unplaced"/>
</dbReference>
<dbReference type="AlphaFoldDB" id="A0A3Q0JKA2"/>
<dbReference type="PANTHER" id="PTHR19139">
    <property type="entry name" value="AQUAPORIN TRANSPORTER"/>
    <property type="match status" value="1"/>
</dbReference>
<comment type="similarity">
    <text evidence="5">Belongs to the MIP/aquaporin (TC 1.A.8) family.</text>
</comment>
<evidence type="ECO:0000256" key="1">
    <source>
        <dbReference type="ARBA" id="ARBA00004141"/>
    </source>
</evidence>
<evidence type="ECO:0000256" key="4">
    <source>
        <dbReference type="ARBA" id="ARBA00023136"/>
    </source>
</evidence>